<feature type="transmembrane region" description="Helical" evidence="9">
    <location>
        <begin position="966"/>
        <end position="989"/>
    </location>
</feature>
<evidence type="ECO:0000256" key="4">
    <source>
        <dbReference type="ARBA" id="ARBA00022737"/>
    </source>
</evidence>
<keyword evidence="3 9" id="KW-0812">Transmembrane</keyword>
<comment type="subcellular location">
    <subcellularLocation>
        <location evidence="1">Cell membrane</location>
        <topology evidence="1">Single-pass membrane protein</topology>
    </subcellularLocation>
</comment>
<organism evidence="11 12">
    <name type="scientific">Erpetoichthys calabaricus</name>
    <name type="common">Rope fish</name>
    <name type="synonym">Calamoichthys calabaricus</name>
    <dbReference type="NCBI Taxonomy" id="27687"/>
    <lineage>
        <taxon>Eukaryota</taxon>
        <taxon>Metazoa</taxon>
        <taxon>Chordata</taxon>
        <taxon>Craniata</taxon>
        <taxon>Vertebrata</taxon>
        <taxon>Euteleostomi</taxon>
        <taxon>Actinopterygii</taxon>
        <taxon>Polypteriformes</taxon>
        <taxon>Polypteridae</taxon>
        <taxon>Erpetoichthys</taxon>
    </lineage>
</organism>
<dbReference type="InterPro" id="IPR033132">
    <property type="entry name" value="GH_1_N_CS"/>
</dbReference>
<dbReference type="PANTHER" id="PTHR10353">
    <property type="entry name" value="GLYCOSYL HYDROLASE"/>
    <property type="match status" value="1"/>
</dbReference>
<reference evidence="11" key="2">
    <citation type="submission" date="2025-08" db="UniProtKB">
        <authorList>
            <consortium name="Ensembl"/>
        </authorList>
    </citation>
    <scope>IDENTIFICATION</scope>
</reference>
<feature type="signal peptide" evidence="10">
    <location>
        <begin position="1"/>
        <end position="20"/>
    </location>
</feature>
<dbReference type="InterPro" id="IPR001360">
    <property type="entry name" value="Glyco_hydro_1"/>
</dbReference>
<protein>
    <submittedName>
        <fullName evidence="11">Klotho beta</fullName>
    </submittedName>
</protein>
<keyword evidence="12" id="KW-1185">Reference proteome</keyword>
<keyword evidence="7" id="KW-0325">Glycoprotein</keyword>
<evidence type="ECO:0000256" key="10">
    <source>
        <dbReference type="SAM" id="SignalP"/>
    </source>
</evidence>
<evidence type="ECO:0000256" key="1">
    <source>
        <dbReference type="ARBA" id="ARBA00004162"/>
    </source>
</evidence>
<keyword evidence="2" id="KW-1003">Cell membrane</keyword>
<accession>A0A8C4RR13</accession>
<dbReference type="GO" id="GO:0005975">
    <property type="term" value="P:carbohydrate metabolic process"/>
    <property type="evidence" value="ECO:0007669"/>
    <property type="project" value="InterPro"/>
</dbReference>
<dbReference type="OrthoDB" id="65569at2759"/>
<dbReference type="PRINTS" id="PR00131">
    <property type="entry name" value="GLHYDRLASE1"/>
</dbReference>
<feature type="chain" id="PRO_5034110078" evidence="10">
    <location>
        <begin position="21"/>
        <end position="996"/>
    </location>
</feature>
<dbReference type="Gene3D" id="3.20.20.80">
    <property type="entry name" value="Glycosidases"/>
    <property type="match status" value="2"/>
</dbReference>
<dbReference type="Pfam" id="PF00232">
    <property type="entry name" value="Glyco_hydro_1"/>
    <property type="match status" value="3"/>
</dbReference>
<proteinExistence type="inferred from homology"/>
<evidence type="ECO:0000313" key="11">
    <source>
        <dbReference type="Ensembl" id="ENSECRP00000005471.1"/>
    </source>
</evidence>
<dbReference type="PANTHER" id="PTHR10353:SF68">
    <property type="entry name" value="BETA-KLOTHO"/>
    <property type="match status" value="1"/>
</dbReference>
<evidence type="ECO:0000256" key="3">
    <source>
        <dbReference type="ARBA" id="ARBA00022692"/>
    </source>
</evidence>
<keyword evidence="10" id="KW-0732">Signal</keyword>
<evidence type="ECO:0000256" key="8">
    <source>
        <dbReference type="ARBA" id="ARBA00060858"/>
    </source>
</evidence>
<keyword evidence="6 9" id="KW-0472">Membrane</keyword>
<dbReference type="SUPFAM" id="SSF51445">
    <property type="entry name" value="(Trans)glycosidases"/>
    <property type="match status" value="2"/>
</dbReference>
<evidence type="ECO:0000256" key="2">
    <source>
        <dbReference type="ARBA" id="ARBA00022475"/>
    </source>
</evidence>
<sequence>MYLRKCFSVILLLYEGFVACEIGDGRNVWNKFSGSSLLNETQYFQANRFPKSFLWGVGTAAFQTEGALDWDGKGPSIWDHFIHSPDFRYNDASSKSYTLWDKDLEALKYLGVKFYHFSISWPRLFSDGIANVVNMNGLTYYNQLIDSLREEKIEPVVTLYHWDLPLALQLKYGGWKNESLIDIFNDYAAFCFQAFGNRVKYWLTIHNPYLIAWHGYETGIHAPGETADSSAVFKAAHNLIKAHAKVWHTYDRHFRHTQHGFVSLTLGSHWAEPKKGNLNDFTIESCHQSVQAVLGWFGKPVFGDGDYPTVIKQKIKHWMPSFTASEKKYIRGTADFFAFSFGPNNFRPASTFVKYGQPDSLSIRQALNWIKLEYNNPRILIAENGWFTNNNIKTEDTSSIFLIKWFLNEVLQAIIHDDVKVFAYTAWSLVDGYEWSYAYSIRRGLFYVDLDSKEKVRVPKTSAIFYKHIIQQHGLPSMEASFTSQFSCDFQWGVSDSVIQVQLTPSSPQFTDPNLYLWNAPRDGGLRKVNGVKLHTRASQCTDFNAVRNHIQMLSRLSVNHYKFALNWSLILPNGDLSVINKEAIYFYQCLIKEMIKRGIKPLVTLYHPTDHHTNMPAPLYQEGGWLNRSTVHAFRDYANLCFKEFGEHVGMWITVNEPNKLSQTYKINSNDTYIAAHNLILAHMMAWHLYDKHYRVYQNGLVSFALHADWAEPANPYLTSHVLAAERILLFELAWFMDPFFKTGDYPERMLDYLRLKNKHGLSQSAVPSFTGDENKAVKFSADFVALNHFTTHLVIHQRQNGSSYEHDRDSILRPDVTWPRSPKGLSVVPWGIRKLLNWIKTRYGNVPIYITANGVDDKSSHNDELRKFYIKNYIKEILVAKEHDQVNVRGYYGWKLQDRQNSHFGFFNSPFFESRAKLSSLFYSELITNRGVFSEATATKSCKEQEGQELTGCEACTFILKWKAFLFFGICLLITTTLLITVLFTYVRKRRKPH</sequence>
<name>A0A8C4RR13_ERPCA</name>
<evidence type="ECO:0000313" key="12">
    <source>
        <dbReference type="Proteomes" id="UP000694620"/>
    </source>
</evidence>
<evidence type="ECO:0000256" key="5">
    <source>
        <dbReference type="ARBA" id="ARBA00022989"/>
    </source>
</evidence>
<reference evidence="11" key="3">
    <citation type="submission" date="2025-09" db="UniProtKB">
        <authorList>
            <consortium name="Ensembl"/>
        </authorList>
    </citation>
    <scope>IDENTIFICATION</scope>
</reference>
<keyword evidence="5 9" id="KW-1133">Transmembrane helix</keyword>
<keyword evidence="4" id="KW-0677">Repeat</keyword>
<dbReference type="GO" id="GO:0005886">
    <property type="term" value="C:plasma membrane"/>
    <property type="evidence" value="ECO:0007669"/>
    <property type="project" value="UniProtKB-SubCell"/>
</dbReference>
<dbReference type="GeneTree" id="ENSGT00940000157489"/>
<dbReference type="Proteomes" id="UP000694620">
    <property type="component" value="Chromosome 5"/>
</dbReference>
<dbReference type="InterPro" id="IPR017853">
    <property type="entry name" value="GH"/>
</dbReference>
<dbReference type="FunFam" id="3.20.20.80:FF:000062">
    <property type="entry name" value="Klotho"/>
    <property type="match status" value="1"/>
</dbReference>
<dbReference type="Ensembl" id="ENSECRT00000005566.1">
    <property type="protein sequence ID" value="ENSECRP00000005471.1"/>
    <property type="gene ID" value="ENSECRG00000003686.1"/>
</dbReference>
<dbReference type="PROSITE" id="PS00653">
    <property type="entry name" value="GLYCOSYL_HYDROL_F1_2"/>
    <property type="match status" value="1"/>
</dbReference>
<evidence type="ECO:0000256" key="7">
    <source>
        <dbReference type="ARBA" id="ARBA00023180"/>
    </source>
</evidence>
<evidence type="ECO:0000256" key="6">
    <source>
        <dbReference type="ARBA" id="ARBA00023136"/>
    </source>
</evidence>
<comment type="similarity">
    <text evidence="8">Belongs to the glycosyl hydrolase 1 family. Klotho subfamily.</text>
</comment>
<evidence type="ECO:0000256" key="9">
    <source>
        <dbReference type="SAM" id="Phobius"/>
    </source>
</evidence>
<dbReference type="FunFam" id="3.20.20.80:FF:000042">
    <property type="entry name" value="Klotho"/>
    <property type="match status" value="1"/>
</dbReference>
<gene>
    <name evidence="11" type="primary">KLB</name>
    <name evidence="11" type="synonym">LOC114651897</name>
</gene>
<dbReference type="GO" id="GO:0004553">
    <property type="term" value="F:hydrolase activity, hydrolyzing O-glycosyl compounds"/>
    <property type="evidence" value="ECO:0007669"/>
    <property type="project" value="InterPro"/>
</dbReference>
<reference evidence="11" key="1">
    <citation type="submission" date="2021-06" db="EMBL/GenBank/DDBJ databases">
        <authorList>
            <consortium name="Wellcome Sanger Institute Data Sharing"/>
        </authorList>
    </citation>
    <scope>NUCLEOTIDE SEQUENCE [LARGE SCALE GENOMIC DNA]</scope>
</reference>
<dbReference type="AlphaFoldDB" id="A0A8C4RR13"/>